<dbReference type="Pfam" id="PF01510">
    <property type="entry name" value="Amidase_2"/>
    <property type="match status" value="1"/>
</dbReference>
<accession>A0A100VLN6</accession>
<dbReference type="GO" id="GO:0009253">
    <property type="term" value="P:peptidoglycan catabolic process"/>
    <property type="evidence" value="ECO:0007669"/>
    <property type="project" value="InterPro"/>
</dbReference>
<dbReference type="InterPro" id="IPR051206">
    <property type="entry name" value="NAMLAA_amidase_2"/>
</dbReference>
<dbReference type="EC" id="3.5.1.28" evidence="2"/>
<dbReference type="InterPro" id="IPR036505">
    <property type="entry name" value="Amidase/PGRP_sf"/>
</dbReference>
<evidence type="ECO:0000256" key="4">
    <source>
        <dbReference type="ARBA" id="ARBA00023316"/>
    </source>
</evidence>
<name>A0A100VLN6_PAEAM</name>
<dbReference type="Proteomes" id="UP000069697">
    <property type="component" value="Unassembled WGS sequence"/>
</dbReference>
<gene>
    <name evidence="6" type="ORF">PAHA3_2100</name>
</gene>
<proteinExistence type="predicted"/>
<dbReference type="PANTHER" id="PTHR30417:SF1">
    <property type="entry name" value="N-ACETYLMURAMOYL-L-ALANINE AMIDASE AMID"/>
    <property type="match status" value="1"/>
</dbReference>
<reference evidence="7" key="2">
    <citation type="submission" date="2016-01" db="EMBL/GenBank/DDBJ databases">
        <title>Draft Genome Sequence of Paenibacillus amylolyticus Heshi-A3 that Was Isolated from Fermented Rice Bran with Aging Salted Mackerel, Which Was Named Heshiko as Traditional Fermented Seafood in Japan.</title>
        <authorList>
            <person name="Akuzawa S."/>
            <person name="Nakagawa J."/>
            <person name="Kanekatsu T."/>
            <person name="Kubota E."/>
            <person name="Ohtake R."/>
            <person name="Suzuki T."/>
            <person name="Kanesaki Y."/>
        </authorList>
    </citation>
    <scope>NUCLEOTIDE SEQUENCE [LARGE SCALE GENOMIC DNA]</scope>
    <source>
        <strain evidence="7">Heshi-A3</strain>
    </source>
</reference>
<dbReference type="GO" id="GO:0009254">
    <property type="term" value="P:peptidoglycan turnover"/>
    <property type="evidence" value="ECO:0007669"/>
    <property type="project" value="TreeGrafter"/>
</dbReference>
<evidence type="ECO:0000259" key="5">
    <source>
        <dbReference type="SMART" id="SM00644"/>
    </source>
</evidence>
<dbReference type="GO" id="GO:0008745">
    <property type="term" value="F:N-acetylmuramoyl-L-alanine amidase activity"/>
    <property type="evidence" value="ECO:0007669"/>
    <property type="project" value="UniProtKB-EC"/>
</dbReference>
<dbReference type="SUPFAM" id="SSF55846">
    <property type="entry name" value="N-acetylmuramoyl-L-alanine amidase-like"/>
    <property type="match status" value="1"/>
</dbReference>
<dbReference type="CDD" id="cd06583">
    <property type="entry name" value="PGRP"/>
    <property type="match status" value="1"/>
</dbReference>
<protein>
    <recommendedName>
        <fullName evidence="2">N-acetylmuramoyl-L-alanine amidase</fullName>
        <ecNumber evidence="2">3.5.1.28</ecNumber>
    </recommendedName>
</protein>
<dbReference type="AlphaFoldDB" id="A0A100VLN6"/>
<keyword evidence="3" id="KW-0378">Hydrolase</keyword>
<feature type="domain" description="N-acetylmuramoyl-L-alanine amidase" evidence="5">
    <location>
        <begin position="17"/>
        <end position="160"/>
    </location>
</feature>
<organism evidence="6 7">
    <name type="scientific">Paenibacillus amylolyticus</name>
    <dbReference type="NCBI Taxonomy" id="1451"/>
    <lineage>
        <taxon>Bacteria</taxon>
        <taxon>Bacillati</taxon>
        <taxon>Bacillota</taxon>
        <taxon>Bacilli</taxon>
        <taxon>Bacillales</taxon>
        <taxon>Paenibacillaceae</taxon>
        <taxon>Paenibacillus</taxon>
    </lineage>
</organism>
<comment type="caution">
    <text evidence="6">The sequence shown here is derived from an EMBL/GenBank/DDBJ whole genome shotgun (WGS) entry which is preliminary data.</text>
</comment>
<evidence type="ECO:0000313" key="7">
    <source>
        <dbReference type="Proteomes" id="UP000069697"/>
    </source>
</evidence>
<dbReference type="Gene3D" id="3.40.80.10">
    <property type="entry name" value="Peptidoglycan recognition protein-like"/>
    <property type="match status" value="1"/>
</dbReference>
<keyword evidence="4" id="KW-0961">Cell wall biogenesis/degradation</keyword>
<evidence type="ECO:0000256" key="3">
    <source>
        <dbReference type="ARBA" id="ARBA00022801"/>
    </source>
</evidence>
<sequence>MTFKMKYTIKQRYLPNNTKRRSGIKNQGISFIVAHDTGNDGSTAAGNVNYYMNSANVQSASAHTFIDDKVIIECVPLTEKAWHVLYNVKTDNDLYGFDSNDRAIGVELCYSNKKGSINNTESYKRYVWYMAYLCNKFKLDPLKCISGHNELDPNRKSDPYKNALKIMGISKTKFLNDVVAEFKDCTTTQVNVPQNTVSGDDEPMKLDKWAVDMLVNALTNFKAKGYFTDEAWITKAKNGTLTAAELAFLNTILIAKAVK</sequence>
<dbReference type="EMBL" id="BCNV01000001">
    <property type="protein sequence ID" value="GAS82026.1"/>
    <property type="molecule type" value="Genomic_DNA"/>
</dbReference>
<dbReference type="SMART" id="SM00644">
    <property type="entry name" value="Ami_2"/>
    <property type="match status" value="1"/>
</dbReference>
<comment type="catalytic activity">
    <reaction evidence="1">
        <text>Hydrolyzes the link between N-acetylmuramoyl residues and L-amino acid residues in certain cell-wall glycopeptides.</text>
        <dbReference type="EC" id="3.5.1.28"/>
    </reaction>
</comment>
<dbReference type="GO" id="GO:0071555">
    <property type="term" value="P:cell wall organization"/>
    <property type="evidence" value="ECO:0007669"/>
    <property type="project" value="UniProtKB-KW"/>
</dbReference>
<evidence type="ECO:0000256" key="2">
    <source>
        <dbReference type="ARBA" id="ARBA00011901"/>
    </source>
</evidence>
<evidence type="ECO:0000256" key="1">
    <source>
        <dbReference type="ARBA" id="ARBA00001561"/>
    </source>
</evidence>
<reference evidence="6 7" key="1">
    <citation type="journal article" date="2016" name="Genome Announc.">
        <title>Draft Genome Sequence of Paenibacillus amylolyticus Heshi-A3, Isolated from Fermented Rice Bran in a Japanese Fermented Seafood Dish.</title>
        <authorList>
            <person name="Akuzawa S."/>
            <person name="Nagaoka J."/>
            <person name="Kanekatsu M."/>
            <person name="Kubota E."/>
            <person name="Ohtake R."/>
            <person name="Suzuki T."/>
            <person name="Kanesaki Y."/>
        </authorList>
    </citation>
    <scope>NUCLEOTIDE SEQUENCE [LARGE SCALE GENOMIC DNA]</scope>
    <source>
        <strain evidence="6 7">Heshi-A3</strain>
    </source>
</reference>
<dbReference type="InterPro" id="IPR002502">
    <property type="entry name" value="Amidase_domain"/>
</dbReference>
<evidence type="ECO:0000313" key="6">
    <source>
        <dbReference type="EMBL" id="GAS82026.1"/>
    </source>
</evidence>
<dbReference type="PANTHER" id="PTHR30417">
    <property type="entry name" value="N-ACETYLMURAMOYL-L-ALANINE AMIDASE AMID"/>
    <property type="match status" value="1"/>
</dbReference>